<comment type="caution">
    <text evidence="1">The sequence shown here is derived from an EMBL/GenBank/DDBJ whole genome shotgun (WGS) entry which is preliminary data.</text>
</comment>
<name>A0ACC1PLC4_9PEZI</name>
<protein>
    <submittedName>
        <fullName evidence="1">Uncharacterized protein</fullName>
    </submittedName>
</protein>
<dbReference type="Proteomes" id="UP001143856">
    <property type="component" value="Unassembled WGS sequence"/>
</dbReference>
<proteinExistence type="predicted"/>
<reference evidence="1" key="1">
    <citation type="submission" date="2022-10" db="EMBL/GenBank/DDBJ databases">
        <title>Genome Sequence of Xylaria curta.</title>
        <authorList>
            <person name="Buettner E."/>
        </authorList>
    </citation>
    <scope>NUCLEOTIDE SEQUENCE</scope>
    <source>
        <strain evidence="1">Babe10</strain>
    </source>
</reference>
<sequence>MSKKPEEDENNMKASTGLRCFLDQSYGIGRLTLRLLAHKKSHDVEIMYRKASERPKPIIEGRINWRTVQQWIHECTQHPKCTKSELSPIPQGFRLLDVNNRKLISDFQPGSKLGGNIKFVALSYVWGKPDISSNDALLSSNKHELTTNGLGKMNLPKAIEDAITVCQQLDQRFLWVDRLCIQQDDDGLEKRTQINAMGDIYSSTEFTIIHASGTSMEDPISGVSTTREVFQSKMVVCGLELMSGYPDLKVIMLQSKWNERGWTYQEAVLSRRKLIFTPFELWFECNDEYGPYKREEQCTRRRDGMFISPYEKSQLGQYRLNSFAEDMTRFEDFVRHVESYMARSLTYQSDILDAFVGILTTLYEGNRGIYGLPEVDLDRALLWHCENNPIKKMNTISVPSRSWASVNGASTTPMPWWRDRGFLGTLIQWSCKDQNGELKTVRSENGLHPQRSDRNAQGHLLVAWWEGCIEPEVPEDVKQELQKPSAACKSTDQAQLPFITRVWGHLQEAESCAICETQIAQRWPCLEDVWKDIQKARNSGLWETQYLTINPQKQDQLLIEKLNPEVLLTRAQIACFKLSMIESTTERKRRGGDDSKIYLVDSWRQRIGIIWPAYVDARREVVDAEPEALQVDSLQCMGVSLARNDPISSKRSKQPVVNVLAIRHEEGSPFARRIGVGYVYLADWIKVDRTFKTIGLE</sequence>
<dbReference type="EMBL" id="JAPDGR010000209">
    <property type="protein sequence ID" value="KAJ2993590.1"/>
    <property type="molecule type" value="Genomic_DNA"/>
</dbReference>
<gene>
    <name evidence="1" type="ORF">NUW58_g1792</name>
</gene>
<accession>A0ACC1PLC4</accession>
<organism evidence="1 2">
    <name type="scientific">Xylaria curta</name>
    <dbReference type="NCBI Taxonomy" id="42375"/>
    <lineage>
        <taxon>Eukaryota</taxon>
        <taxon>Fungi</taxon>
        <taxon>Dikarya</taxon>
        <taxon>Ascomycota</taxon>
        <taxon>Pezizomycotina</taxon>
        <taxon>Sordariomycetes</taxon>
        <taxon>Xylariomycetidae</taxon>
        <taxon>Xylariales</taxon>
        <taxon>Xylariaceae</taxon>
        <taxon>Xylaria</taxon>
    </lineage>
</organism>
<evidence type="ECO:0000313" key="1">
    <source>
        <dbReference type="EMBL" id="KAJ2993590.1"/>
    </source>
</evidence>
<evidence type="ECO:0000313" key="2">
    <source>
        <dbReference type="Proteomes" id="UP001143856"/>
    </source>
</evidence>
<keyword evidence="2" id="KW-1185">Reference proteome</keyword>